<evidence type="ECO:0000313" key="2">
    <source>
        <dbReference type="Proteomes" id="UP000297295"/>
    </source>
</evidence>
<name>A0A4E0PU93_9EURY</name>
<gene>
    <name evidence="1" type="ORF">CUN85_12810</name>
</gene>
<dbReference type="EMBL" id="PGGK01000026">
    <property type="protein sequence ID" value="TGC06647.1"/>
    <property type="molecule type" value="Genomic_DNA"/>
</dbReference>
<sequence>MVIGVFFSEVGIKLLEYISDADSDLDRHRDQFMIDSEWSDRDFDNLVRSMSRINYDVDTEKIDFENLSTFLVGKRDFLVRLPENPSMLEHEEFTEL</sequence>
<dbReference type="RefSeq" id="WP_135390682.1">
    <property type="nucleotide sequence ID" value="NZ_PGGK01000026.1"/>
</dbReference>
<dbReference type="OrthoDB" id="56871at2157"/>
<organism evidence="1 2">
    <name type="scientific">Methanolobus halotolerans</name>
    <dbReference type="NCBI Taxonomy" id="2052935"/>
    <lineage>
        <taxon>Archaea</taxon>
        <taxon>Methanobacteriati</taxon>
        <taxon>Methanobacteriota</taxon>
        <taxon>Stenosarchaea group</taxon>
        <taxon>Methanomicrobia</taxon>
        <taxon>Methanosarcinales</taxon>
        <taxon>Methanosarcinaceae</taxon>
        <taxon>Methanolobus</taxon>
    </lineage>
</organism>
<dbReference type="Proteomes" id="UP000297295">
    <property type="component" value="Unassembled WGS sequence"/>
</dbReference>
<comment type="caution">
    <text evidence="1">The sequence shown here is derived from an EMBL/GenBank/DDBJ whole genome shotgun (WGS) entry which is preliminary data.</text>
</comment>
<keyword evidence="2" id="KW-1185">Reference proteome</keyword>
<evidence type="ECO:0000313" key="1">
    <source>
        <dbReference type="EMBL" id="TGC06647.1"/>
    </source>
</evidence>
<proteinExistence type="predicted"/>
<accession>A0A4E0PU93</accession>
<dbReference type="AlphaFoldDB" id="A0A4E0PU93"/>
<protein>
    <submittedName>
        <fullName evidence="1">Uncharacterized protein</fullName>
    </submittedName>
</protein>
<reference evidence="1 2" key="1">
    <citation type="submission" date="2017-11" db="EMBL/GenBank/DDBJ databases">
        <title>Isolation and Characterization of Methanogenic Archaea from Saline Meromictic Lake at Siberia.</title>
        <authorList>
            <person name="Shen Y."/>
            <person name="Huang H.-H."/>
            <person name="Lai M.-C."/>
            <person name="Chen S.-C."/>
        </authorList>
    </citation>
    <scope>NUCLEOTIDE SEQUENCE [LARGE SCALE GENOMIC DNA]</scope>
    <source>
        <strain evidence="1 2">SY-01</strain>
    </source>
</reference>